<feature type="region of interest" description="Disordered" evidence="1">
    <location>
        <begin position="53"/>
        <end position="117"/>
    </location>
</feature>
<reference evidence="3" key="1">
    <citation type="journal article" date="2019" name="Int. J. Syst. Evol. Microbiol.">
        <title>The Global Catalogue of Microorganisms (GCM) 10K type strain sequencing project: providing services to taxonomists for standard genome sequencing and annotation.</title>
        <authorList>
            <consortium name="The Broad Institute Genomics Platform"/>
            <consortium name="The Broad Institute Genome Sequencing Center for Infectious Disease"/>
            <person name="Wu L."/>
            <person name="Ma J."/>
        </authorList>
    </citation>
    <scope>NUCLEOTIDE SEQUENCE [LARGE SCALE GENOMIC DNA]</scope>
    <source>
        <strain evidence="3">JCM 4542</strain>
    </source>
</reference>
<protein>
    <submittedName>
        <fullName evidence="2">Uncharacterized protein</fullName>
    </submittedName>
</protein>
<dbReference type="Proteomes" id="UP001500886">
    <property type="component" value="Unassembled WGS sequence"/>
</dbReference>
<organism evidence="2 3">
    <name type="scientific">Streptomyces luteosporeus</name>
    <dbReference type="NCBI Taxonomy" id="173856"/>
    <lineage>
        <taxon>Bacteria</taxon>
        <taxon>Bacillati</taxon>
        <taxon>Actinomycetota</taxon>
        <taxon>Actinomycetes</taxon>
        <taxon>Kitasatosporales</taxon>
        <taxon>Streptomycetaceae</taxon>
        <taxon>Streptomyces</taxon>
    </lineage>
</organism>
<dbReference type="EMBL" id="BAAASL010000005">
    <property type="protein sequence ID" value="GAA2712126.1"/>
    <property type="molecule type" value="Genomic_DNA"/>
</dbReference>
<name>A0ABP6G319_9ACTN</name>
<feature type="region of interest" description="Disordered" evidence="1">
    <location>
        <begin position="939"/>
        <end position="968"/>
    </location>
</feature>
<gene>
    <name evidence="2" type="ORF">GCM10010315_15170</name>
</gene>
<keyword evidence="3" id="KW-1185">Reference proteome</keyword>
<evidence type="ECO:0000256" key="1">
    <source>
        <dbReference type="SAM" id="MobiDB-lite"/>
    </source>
</evidence>
<feature type="region of interest" description="Disordered" evidence="1">
    <location>
        <begin position="433"/>
        <end position="456"/>
    </location>
</feature>
<accession>A0ABP6G319</accession>
<feature type="compositionally biased region" description="Low complexity" evidence="1">
    <location>
        <begin position="584"/>
        <end position="608"/>
    </location>
</feature>
<comment type="caution">
    <text evidence="2">The sequence shown here is derived from an EMBL/GenBank/DDBJ whole genome shotgun (WGS) entry which is preliminary data.</text>
</comment>
<feature type="region of interest" description="Disordered" evidence="1">
    <location>
        <begin position="316"/>
        <end position="350"/>
    </location>
</feature>
<evidence type="ECO:0000313" key="2">
    <source>
        <dbReference type="EMBL" id="GAA2712126.1"/>
    </source>
</evidence>
<feature type="region of interest" description="Disordered" evidence="1">
    <location>
        <begin position="584"/>
        <end position="616"/>
    </location>
</feature>
<evidence type="ECO:0000313" key="3">
    <source>
        <dbReference type="Proteomes" id="UP001500886"/>
    </source>
</evidence>
<feature type="compositionally biased region" description="Basic residues" evidence="1">
    <location>
        <begin position="106"/>
        <end position="115"/>
    </location>
</feature>
<feature type="compositionally biased region" description="Basic residues" evidence="1">
    <location>
        <begin position="53"/>
        <end position="77"/>
    </location>
</feature>
<feature type="region of interest" description="Disordered" evidence="1">
    <location>
        <begin position="990"/>
        <end position="1041"/>
    </location>
</feature>
<sequence length="1063" mass="111434">MLWQQPHHGLGVALRRQRILQSRVVENDPGPRVDEQLLYSFSGVLHVHRQVRRSRLQHPQHRGHLPRTRRHRHPHHVLRADPALDQPPRDPVRTGTQLGVRPRGVPLHHGHRTRIGPHPLLEQRRPAARLRYPTGAPLAEQALPLVIGKQPQFADRPSRLRRRFRQQPHPPGRERLRRPPLVQVRRVLDVPFEARRFARVVEGLREAQRQVELGGAGTDFLRVDLQVRQVEAALFVVLQHQRHLEQRMPTRRPLRIETLHQILERHLLMRERRQTRLPHPLEQLTERRVPRRVRPQHHRVHEQPDEIVEGLVRASRHRGTDRDVGAGAQPGQQRSETGMQHHEQRRARGPGQCLQLRMGGGVEGEAQPVAGPASRFRAGVVGRQGHGLGQAGQPLLPVAELLPEQAPRIRLLAQHFALPHRVVRVLHRQRRPLRPGAARPPCRVRRHDVPGQRPRGPAVTRNVVNDQQQYRLLRPHGQQPGAYGNAGGQIEGVAGSAVQCLAEFVLRQGAVVQVHRGLFRRQDVLVDAVGGLGEQGAQGLVAGDDVVEGGLQGGRVEVACQPQREGHVVRRRGAFELVEEPQPLLRVRQRQPLRPGPGNKPGNKPGNNRGTVGTVGARCGAEQSGQAGHRGRLEEGPQGQLGVEGAADAADEPGGEEGVAADVEEVVVDADLRHAQHVREEGAQRLLAGGAWPGVGGKDAGCGGIGVGQRRAVDLAVGGEREGGQDDDRGGDEVVGQQGPEVVAEGVGREGGIGFGDGVADQAQVPAVVVGGAGGDGGLGHAGQAGEGGLQLAGFGADAADAHLVVGAAEEDDPAVVGPAAEVARAVHAGAVGTEGVGDEALGGQVVVAGVAAGHAGAGDIEFAGPAGGDRAQGVVQDVHAGVGDGGTDGGRAVVGAQGGAEGGGDRAFGGAVAVDEPYPVRPACDEVGRAGFAAGVDSGEVGQPVRGVGGQGGQDGDGEGDVGDAVAGEGVGEVGAEEALVVCVARDDEGAAGGEGGEHLPDGDVEGGGGELQDARGPVGGVVAHDGGDQAGEAGVGDADGLGAAGGAGGVHQVGEVPVVQR</sequence>
<proteinExistence type="predicted"/>